<evidence type="ECO:0000313" key="1">
    <source>
        <dbReference type="EMBL" id="MPN38740.1"/>
    </source>
</evidence>
<sequence>MLPAHQRFGADQLAARGVLPLDVQTQLLLSQCLVKLTLDLQALAGEVADGCIVKGALIAPADLGLL</sequence>
<proteinExistence type="predicted"/>
<gene>
    <name evidence="1" type="ORF">SDC9_186265</name>
</gene>
<protein>
    <submittedName>
        <fullName evidence="1">Uncharacterized protein</fullName>
    </submittedName>
</protein>
<comment type="caution">
    <text evidence="1">The sequence shown here is derived from an EMBL/GenBank/DDBJ whole genome shotgun (WGS) entry which is preliminary data.</text>
</comment>
<accession>A0A645HJ21</accession>
<reference evidence="1" key="1">
    <citation type="submission" date="2019-08" db="EMBL/GenBank/DDBJ databases">
        <authorList>
            <person name="Kucharzyk K."/>
            <person name="Murdoch R.W."/>
            <person name="Higgins S."/>
            <person name="Loffler F."/>
        </authorList>
    </citation>
    <scope>NUCLEOTIDE SEQUENCE</scope>
</reference>
<dbReference type="AlphaFoldDB" id="A0A645HJ21"/>
<organism evidence="1">
    <name type="scientific">bioreactor metagenome</name>
    <dbReference type="NCBI Taxonomy" id="1076179"/>
    <lineage>
        <taxon>unclassified sequences</taxon>
        <taxon>metagenomes</taxon>
        <taxon>ecological metagenomes</taxon>
    </lineage>
</organism>
<name>A0A645HJ21_9ZZZZ</name>
<dbReference type="EMBL" id="VSSQ01094156">
    <property type="protein sequence ID" value="MPN38740.1"/>
    <property type="molecule type" value="Genomic_DNA"/>
</dbReference>